<evidence type="ECO:0000256" key="2">
    <source>
        <dbReference type="ARBA" id="ARBA00023136"/>
    </source>
</evidence>
<dbReference type="Gene3D" id="3.40.1520.20">
    <property type="match status" value="1"/>
</dbReference>
<comment type="subcellular location">
    <subcellularLocation>
        <location evidence="1">Cell outer membrane</location>
    </subcellularLocation>
</comment>
<dbReference type="Pfam" id="PF21923">
    <property type="entry name" value="BON_like"/>
    <property type="match status" value="1"/>
</dbReference>
<dbReference type="InterPro" id="IPR054121">
    <property type="entry name" value="ArfA_BON-like"/>
</dbReference>
<feature type="compositionally biased region" description="Pro residues" evidence="5">
    <location>
        <begin position="193"/>
        <end position="214"/>
    </location>
</feature>
<protein>
    <recommendedName>
        <fullName evidence="7">OmpA-like domain-containing protein</fullName>
    </recommendedName>
</protein>
<accession>A0A1X0DDJ8</accession>
<dbReference type="Pfam" id="PF04972">
    <property type="entry name" value="BON"/>
    <property type="match status" value="1"/>
</dbReference>
<keyword evidence="3" id="KW-0998">Cell outer membrane</keyword>
<dbReference type="PANTHER" id="PTHR30329">
    <property type="entry name" value="STATOR ELEMENT OF FLAGELLAR MOTOR COMPLEX"/>
    <property type="match status" value="1"/>
</dbReference>
<evidence type="ECO:0000313" key="9">
    <source>
        <dbReference type="Proteomes" id="UP000192566"/>
    </source>
</evidence>
<dbReference type="GO" id="GO:0009279">
    <property type="term" value="C:cell outer membrane"/>
    <property type="evidence" value="ECO:0007669"/>
    <property type="project" value="UniProtKB-SubCell"/>
</dbReference>
<dbReference type="SUPFAM" id="SSF103088">
    <property type="entry name" value="OmpA-like"/>
    <property type="match status" value="1"/>
</dbReference>
<evidence type="ECO:0000313" key="8">
    <source>
        <dbReference type="EMBL" id="ORA70455.1"/>
    </source>
</evidence>
<name>A0A1X0DDJ8_MYCHE</name>
<evidence type="ECO:0000256" key="3">
    <source>
        <dbReference type="ARBA" id="ARBA00023237"/>
    </source>
</evidence>
<evidence type="ECO:0000256" key="4">
    <source>
        <dbReference type="PROSITE-ProRule" id="PRU00473"/>
    </source>
</evidence>
<gene>
    <name evidence="8" type="ORF">BST25_19015</name>
</gene>
<dbReference type="EMBL" id="MVHR01000034">
    <property type="protein sequence ID" value="ORA70455.1"/>
    <property type="molecule type" value="Genomic_DNA"/>
</dbReference>
<dbReference type="AlphaFoldDB" id="A0A1X0DDJ8"/>
<dbReference type="Proteomes" id="UP000192566">
    <property type="component" value="Unassembled WGS sequence"/>
</dbReference>
<reference evidence="8 9" key="1">
    <citation type="submission" date="2017-02" db="EMBL/GenBank/DDBJ databases">
        <title>The new phylogeny of genus Mycobacterium.</title>
        <authorList>
            <person name="Tortoli E."/>
            <person name="Trovato A."/>
            <person name="Cirillo D.M."/>
        </authorList>
    </citation>
    <scope>NUCLEOTIDE SEQUENCE [LARGE SCALE GENOMIC DNA]</scope>
    <source>
        <strain evidence="8 9">DSM 44471</strain>
    </source>
</reference>
<dbReference type="InterPro" id="IPR006665">
    <property type="entry name" value="OmpA-like"/>
</dbReference>
<dbReference type="PRINTS" id="PR01021">
    <property type="entry name" value="OMPADOMAIN"/>
</dbReference>
<sequence>MGIGAGLRQAAASTNSGRAPGFHRRSPGLLWLIALVVIPLLIAAIGYGAFDRSRPAAGLPAPASSSSSGTPKLSLAPLSITRNGNGFTLSGDFPDDSAKAALMKALNGSLPPGVNIVDQIHINPSVDALDFSKAAPIFKDSASIPDFSLTVNGDTITLAGTAASQDQKNTVEQEATHTWSNLNVVDKLVVNGPVPPPPPPPPAPPGPPAPPNPGPCADLQSVINTVTGGPITFGNDGFSLTPADEQILTQVADKLKACPSAHAAINGYTDNSGTEAINIPLSNQRAQTVADFLVAHGVAGAQLVVKGLGSVNPVAPNDTVEGRAKNRRVEIVVS</sequence>
<evidence type="ECO:0000256" key="6">
    <source>
        <dbReference type="SAM" id="Phobius"/>
    </source>
</evidence>
<keyword evidence="6" id="KW-0812">Transmembrane</keyword>
<dbReference type="PROSITE" id="PS51123">
    <property type="entry name" value="OMPA_2"/>
    <property type="match status" value="1"/>
</dbReference>
<dbReference type="RefSeq" id="WP_083075971.1">
    <property type="nucleotide sequence ID" value="NZ_AP022615.1"/>
</dbReference>
<keyword evidence="6" id="KW-1133">Transmembrane helix</keyword>
<dbReference type="Pfam" id="PF00691">
    <property type="entry name" value="OmpA"/>
    <property type="match status" value="1"/>
</dbReference>
<evidence type="ECO:0000256" key="5">
    <source>
        <dbReference type="SAM" id="MobiDB-lite"/>
    </source>
</evidence>
<comment type="caution">
    <text evidence="8">The sequence shown here is derived from an EMBL/GenBank/DDBJ whole genome shotgun (WGS) entry which is preliminary data.</text>
</comment>
<evidence type="ECO:0000256" key="1">
    <source>
        <dbReference type="ARBA" id="ARBA00004442"/>
    </source>
</evidence>
<dbReference type="InterPro" id="IPR007055">
    <property type="entry name" value="BON_dom"/>
</dbReference>
<dbReference type="PANTHER" id="PTHR30329:SF21">
    <property type="entry name" value="LIPOPROTEIN YIAD-RELATED"/>
    <property type="match status" value="1"/>
</dbReference>
<organism evidence="8 9">
    <name type="scientific">Mycobacterium heidelbergense</name>
    <dbReference type="NCBI Taxonomy" id="53376"/>
    <lineage>
        <taxon>Bacteria</taxon>
        <taxon>Bacillati</taxon>
        <taxon>Actinomycetota</taxon>
        <taxon>Actinomycetes</taxon>
        <taxon>Mycobacteriales</taxon>
        <taxon>Mycobacteriaceae</taxon>
        <taxon>Mycobacterium</taxon>
        <taxon>Mycobacterium simiae complex</taxon>
    </lineage>
</organism>
<keyword evidence="2 4" id="KW-0472">Membrane</keyword>
<dbReference type="CDD" id="cd07185">
    <property type="entry name" value="OmpA_C-like"/>
    <property type="match status" value="1"/>
</dbReference>
<dbReference type="InterPro" id="IPR036737">
    <property type="entry name" value="OmpA-like_sf"/>
</dbReference>
<dbReference type="Gene3D" id="3.30.1330.60">
    <property type="entry name" value="OmpA-like domain"/>
    <property type="match status" value="1"/>
</dbReference>
<feature type="transmembrane region" description="Helical" evidence="6">
    <location>
        <begin position="28"/>
        <end position="50"/>
    </location>
</feature>
<dbReference type="STRING" id="53376.BST25_19015"/>
<feature type="region of interest" description="Disordered" evidence="5">
    <location>
        <begin position="190"/>
        <end position="215"/>
    </location>
</feature>
<evidence type="ECO:0000259" key="7">
    <source>
        <dbReference type="PROSITE" id="PS51123"/>
    </source>
</evidence>
<feature type="domain" description="OmpA-like" evidence="7">
    <location>
        <begin position="220"/>
        <end position="334"/>
    </location>
</feature>
<dbReference type="InterPro" id="IPR050330">
    <property type="entry name" value="Bact_OuterMem_StrucFunc"/>
</dbReference>
<proteinExistence type="predicted"/>
<dbReference type="InterPro" id="IPR006664">
    <property type="entry name" value="OMP_bac"/>
</dbReference>
<keyword evidence="9" id="KW-1185">Reference proteome</keyword>
<feature type="region of interest" description="Disordered" evidence="5">
    <location>
        <begin position="1"/>
        <end position="21"/>
    </location>
</feature>
<dbReference type="OrthoDB" id="9782229at2"/>